<reference evidence="5 6" key="1">
    <citation type="submission" date="2022-10" db="EMBL/GenBank/DDBJ databases">
        <title>paucibacter sp. hw8 Genome sequencing.</title>
        <authorList>
            <person name="Park S."/>
        </authorList>
    </citation>
    <scope>NUCLEOTIDE SEQUENCE [LARGE SCALE GENOMIC DNA]</scope>
    <source>
        <strain evidence="6">hw8</strain>
    </source>
</reference>
<protein>
    <submittedName>
        <fullName evidence="5">ABC transporter substrate-binding protein</fullName>
    </submittedName>
</protein>
<comment type="subcellular location">
    <subcellularLocation>
        <location evidence="1">Cell envelope</location>
    </subcellularLocation>
</comment>
<dbReference type="PANTHER" id="PTHR46847:SF2">
    <property type="entry name" value="ABC TRANSPORTER SUGAR-BINDING PROTEIN"/>
    <property type="match status" value="1"/>
</dbReference>
<dbReference type="RefSeq" id="WP_273597778.1">
    <property type="nucleotide sequence ID" value="NZ_JAQQXS010000015.1"/>
</dbReference>
<keyword evidence="6" id="KW-1185">Reference proteome</keyword>
<dbReference type="InterPro" id="IPR025997">
    <property type="entry name" value="SBP_2_dom"/>
</dbReference>
<evidence type="ECO:0000313" key="6">
    <source>
        <dbReference type="Proteomes" id="UP001219862"/>
    </source>
</evidence>
<dbReference type="Pfam" id="PF13407">
    <property type="entry name" value="Peripla_BP_4"/>
    <property type="match status" value="1"/>
</dbReference>
<evidence type="ECO:0000259" key="4">
    <source>
        <dbReference type="Pfam" id="PF13407"/>
    </source>
</evidence>
<dbReference type="Proteomes" id="UP001219862">
    <property type="component" value="Unassembled WGS sequence"/>
</dbReference>
<feature type="domain" description="Periplasmic binding protein" evidence="4">
    <location>
        <begin position="32"/>
        <end position="306"/>
    </location>
</feature>
<evidence type="ECO:0000313" key="5">
    <source>
        <dbReference type="EMBL" id="MDC8786661.1"/>
    </source>
</evidence>
<evidence type="ECO:0000256" key="2">
    <source>
        <dbReference type="ARBA" id="ARBA00007639"/>
    </source>
</evidence>
<evidence type="ECO:0000256" key="1">
    <source>
        <dbReference type="ARBA" id="ARBA00004196"/>
    </source>
</evidence>
<comment type="caution">
    <text evidence="5">The sequence shown here is derived from an EMBL/GenBank/DDBJ whole genome shotgun (WGS) entry which is preliminary data.</text>
</comment>
<proteinExistence type="inferred from homology"/>
<name>A0ABT5KV22_9BURK</name>
<sequence>MQARDRLNFWLVIVALSCAGFFCQQAFALSVTFINPGRSDEAYWVAAGRAVVAAADDLGIHHEQFFAERDHLRVLEIARSIAARPKEQRPDYVMLTNDKLTLVAAVHILSPAGIKTFGAFSGLQDTERAEFGGPRTGFPLLIGTLEPRSIDAGYLTASSLIAQGLRMNLQGPDGKLHLISVAGDRSTPTSLYRNLGLRRALAEHPEVVLDQQVFGDWRRDKAAEQTAWLLRRHPDARLIWSASDQMTFGAMDALEKQGLQPGRDVLLSGINTSTEAMQAVISGRLAALAGGHFMAGAWAMVMIYDYEHGHDFADEGIELNKTMFTLFDKPATAERFLKRFGTGAIPVDFKHASKVLNPARKYYDFDFDRLLK</sequence>
<dbReference type="InterPro" id="IPR028082">
    <property type="entry name" value="Peripla_BP_I"/>
</dbReference>
<keyword evidence="3" id="KW-0732">Signal</keyword>
<evidence type="ECO:0000256" key="3">
    <source>
        <dbReference type="ARBA" id="ARBA00022729"/>
    </source>
</evidence>
<dbReference type="EMBL" id="JAQQXS010000015">
    <property type="protein sequence ID" value="MDC8786661.1"/>
    <property type="molecule type" value="Genomic_DNA"/>
</dbReference>
<organism evidence="5 6">
    <name type="scientific">Roseateles koreensis</name>
    <dbReference type="NCBI Taxonomy" id="2987526"/>
    <lineage>
        <taxon>Bacteria</taxon>
        <taxon>Pseudomonadati</taxon>
        <taxon>Pseudomonadota</taxon>
        <taxon>Betaproteobacteria</taxon>
        <taxon>Burkholderiales</taxon>
        <taxon>Sphaerotilaceae</taxon>
        <taxon>Roseateles</taxon>
    </lineage>
</organism>
<accession>A0ABT5KV22</accession>
<comment type="similarity">
    <text evidence="2">Belongs to the bacterial solute-binding protein 2 family.</text>
</comment>
<dbReference type="Gene3D" id="3.40.50.2300">
    <property type="match status" value="2"/>
</dbReference>
<dbReference type="PANTHER" id="PTHR46847">
    <property type="entry name" value="D-ALLOSE-BINDING PERIPLASMIC PROTEIN-RELATED"/>
    <property type="match status" value="1"/>
</dbReference>
<gene>
    <name evidence="5" type="ORF">PRZ01_15835</name>
</gene>
<dbReference type="PROSITE" id="PS51257">
    <property type="entry name" value="PROKAR_LIPOPROTEIN"/>
    <property type="match status" value="1"/>
</dbReference>
<dbReference type="SUPFAM" id="SSF53822">
    <property type="entry name" value="Periplasmic binding protein-like I"/>
    <property type="match status" value="1"/>
</dbReference>
<dbReference type="CDD" id="cd06324">
    <property type="entry name" value="PBP1_ABC_sugar_binding-like"/>
    <property type="match status" value="1"/>
</dbReference>